<feature type="coiled-coil region" evidence="1">
    <location>
        <begin position="1142"/>
        <end position="1190"/>
    </location>
</feature>
<name>A0ABX6TVL8_9BACT</name>
<dbReference type="SMART" id="SM00912">
    <property type="entry name" value="Haemagg_act"/>
    <property type="match status" value="1"/>
</dbReference>
<organism evidence="3 4">
    <name type="scientific">Campylobacter peloridis</name>
    <dbReference type="NCBI Taxonomy" id="488546"/>
    <lineage>
        <taxon>Bacteria</taxon>
        <taxon>Pseudomonadati</taxon>
        <taxon>Campylobacterota</taxon>
        <taxon>Epsilonproteobacteria</taxon>
        <taxon>Campylobacterales</taxon>
        <taxon>Campylobacteraceae</taxon>
        <taxon>Campylobacter</taxon>
    </lineage>
</organism>
<evidence type="ECO:0000256" key="1">
    <source>
        <dbReference type="SAM" id="Coils"/>
    </source>
</evidence>
<feature type="domain" description="Filamentous haemagglutinin FhaB/tRNA nuclease CdiA-like TPS" evidence="2">
    <location>
        <begin position="53"/>
        <end position="166"/>
    </location>
</feature>
<accession>A0ABX6TVL8</accession>
<gene>
    <name evidence="3" type="ORF">IMC75_01710</name>
</gene>
<sequence length="1347" mass="149364">MNIHKFFQTKDLLWQYFLHGGGGSNNFDLTPSKKLTNHILLSSIVASLLFSPAFALPSGGKFTHGTSGTINVSGNNMHINGNKVNSVIQWGGGFNINKGESVNFGGNSKNYLNIAHGTNKSTIAGVLNAKDNNVFLINPNGVIITKTGNINANRFVASTSSMSSDDMWKFANLSQEQAGSFSPVFKANKLGNVVNMGNINANDVLLIGNKVLLHASAGNDKGKLYLNQVNSKNTHLVGNEVYVDVANINKNNKLNITAKNKGSIYLSATGYYYNPEALNIFLKYSTPSYGGYKHNDKNFKKAHFVSIANTEDWWHFAKGWNENKNGFRTTANEYKLVSNINFADKNYANYCIDGLGCSSMIVGNTKDNAFTKNFDGQGFVLKGMYIDTANLTNNDSKKHYVGIFGATKEASFTNINVDYSGGGINAKNEYVGGFAGYLDGFVDRASLKNLTSLKNDVKVVVDSGYITTYGTGGFAGDANGMFRNITLENIKNFDVKHSAIVDIPGGVYWKHYAYGVGGFAGSIFGFVDGISLKNVENLSIRENGYDSLNGYASDYFIGLGGFAGYIANGNFSNISLNNIKNINFKTIQNVDNIASSSNIGGFAGRIDGGSFEDINLKTIHGLTYFEEDDGNNNYKDLFLGGFAGAIFNGVFNKIALNDIKNLNMTLHNSSIKASLGGFAGSIDLGDYRNILLNDIGNIKIQADSLSTSSTSEGNYFGGFAGSIGQTYLSEFNPPKFNNISLKNINNINLIQTKYASGGDLRIGGFAGYINEGKYENIYLDNINGINVNGNVDTRIGGFAGTIDVSHGNENLYKNIYMNNIGNITTNSSRANIGGFVGRIGLGDGGVGGKFENIILKNIHSIKSSNGDRGFYDHVNIAGFVADFKSNYYDGYGKIEFNDIFIDGINNISFKNPTTQNSAIYGFAPSYYDSDRRFKFNNIHVYFHPNTTFTNNNVKIYKFSDKITDNMSNIHIYHHEKDFKDIMSNINTNKFTTHIYGDDNKDKTYQEFKSKYKFVEPNIEKPNITNPELPQNSNQSILPNLDLILNEKPTLDKDDLISNAVWNDYIIKDIDKIKYVINIRLLDKLLKEYKTLANKTEDEQVKFITAYLGVKENDARALLQSLSFLNTYKDHDINKAQFENNAKKDFEQSFKKADDKIKDFNKNKNLWHTKLDKLNKEVVSLGLDIEKQLEQNQAKLKRFIKAYNDFLTLIDKGIKNENDPAFIAIKNNIKELDKEAKLLYAKLSIQENNLQIFKDKNNNNKVIVIGKFNTSLINTPNVDKPTQGGGIENDDYQKLSRQIASSQKQTPTFKYEEEETQEIEEAAITQRARTCIVSDNFKTMNPCVVGSY</sequence>
<dbReference type="Pfam" id="PF05860">
    <property type="entry name" value="TPS"/>
    <property type="match status" value="1"/>
</dbReference>
<dbReference type="InterPro" id="IPR011050">
    <property type="entry name" value="Pectin_lyase_fold/virulence"/>
</dbReference>
<dbReference type="Gene3D" id="2.160.20.10">
    <property type="entry name" value="Single-stranded right-handed beta-helix, Pectin lyase-like"/>
    <property type="match status" value="1"/>
</dbReference>
<protein>
    <submittedName>
        <fullName evidence="3">Filamentous hemagglutinin N-terminal domain-containing protein</fullName>
    </submittedName>
</protein>
<proteinExistence type="predicted"/>
<dbReference type="Proteomes" id="UP000595070">
    <property type="component" value="Chromosome"/>
</dbReference>
<evidence type="ECO:0000313" key="3">
    <source>
        <dbReference type="EMBL" id="QOQ89700.1"/>
    </source>
</evidence>
<dbReference type="EMBL" id="CP063079">
    <property type="protein sequence ID" value="QOQ89700.1"/>
    <property type="molecule type" value="Genomic_DNA"/>
</dbReference>
<keyword evidence="4" id="KW-1185">Reference proteome</keyword>
<dbReference type="SUPFAM" id="SSF51126">
    <property type="entry name" value="Pectin lyase-like"/>
    <property type="match status" value="1"/>
</dbReference>
<reference evidence="3 4" key="1">
    <citation type="submission" date="2020-10" db="EMBL/GenBank/DDBJ databases">
        <title>Campylobacter and Helicobacter PacBio genomes.</title>
        <authorList>
            <person name="Lane C."/>
        </authorList>
    </citation>
    <scope>NUCLEOTIDE SEQUENCE [LARGE SCALE GENOMIC DNA]</scope>
    <source>
        <strain evidence="3 4">2016D-0074</strain>
    </source>
</reference>
<dbReference type="InterPro" id="IPR008638">
    <property type="entry name" value="FhaB/CdiA-like_TPS"/>
</dbReference>
<evidence type="ECO:0000259" key="2">
    <source>
        <dbReference type="SMART" id="SM00912"/>
    </source>
</evidence>
<dbReference type="Gene3D" id="2.160.20.110">
    <property type="match status" value="2"/>
</dbReference>
<evidence type="ECO:0000313" key="4">
    <source>
        <dbReference type="Proteomes" id="UP000595070"/>
    </source>
</evidence>
<dbReference type="NCBIfam" id="TIGR01901">
    <property type="entry name" value="adhes_NPXG"/>
    <property type="match status" value="1"/>
</dbReference>
<keyword evidence="1" id="KW-0175">Coiled coil</keyword>
<dbReference type="InterPro" id="IPR012334">
    <property type="entry name" value="Pectin_lyas_fold"/>
</dbReference>